<dbReference type="Proteomes" id="UP000186309">
    <property type="component" value="Chromosome"/>
</dbReference>
<evidence type="ECO:0000256" key="2">
    <source>
        <dbReference type="SAM" id="MobiDB-lite"/>
    </source>
</evidence>
<feature type="region of interest" description="Disordered" evidence="2">
    <location>
        <begin position="500"/>
        <end position="533"/>
    </location>
</feature>
<evidence type="ECO:0000256" key="1">
    <source>
        <dbReference type="SAM" id="Coils"/>
    </source>
</evidence>
<feature type="region of interest" description="Disordered" evidence="2">
    <location>
        <begin position="178"/>
        <end position="208"/>
    </location>
</feature>
<keyword evidence="3" id="KW-0472">Membrane</keyword>
<keyword evidence="1" id="KW-0175">Coiled coil</keyword>
<feature type="coiled-coil region" evidence="1">
    <location>
        <begin position="209"/>
        <end position="243"/>
    </location>
</feature>
<accession>A0A1U7CL31</accession>
<gene>
    <name evidence="4" type="ORF">BSF38_01071</name>
</gene>
<keyword evidence="3" id="KW-1133">Transmembrane helix</keyword>
<dbReference type="AlphaFoldDB" id="A0A1U7CL31"/>
<feature type="compositionally biased region" description="Polar residues" evidence="2">
    <location>
        <begin position="178"/>
        <end position="191"/>
    </location>
</feature>
<name>A0A1U7CL31_9BACT</name>
<reference evidence="5" key="1">
    <citation type="submission" date="2016-12" db="EMBL/GenBank/DDBJ databases">
        <title>Comparative genomics of four Isosphaeraceae planctomycetes: a common pool of plasmids and glycoside hydrolase genes.</title>
        <authorList>
            <person name="Ivanova A."/>
        </authorList>
    </citation>
    <scope>NUCLEOTIDE SEQUENCE [LARGE SCALE GENOMIC DNA]</scope>
    <source>
        <strain evidence="5">PX4</strain>
    </source>
</reference>
<feature type="compositionally biased region" description="Basic and acidic residues" evidence="2">
    <location>
        <begin position="508"/>
        <end position="524"/>
    </location>
</feature>
<proteinExistence type="predicted"/>
<dbReference type="RefSeq" id="WP_076343795.1">
    <property type="nucleotide sequence ID" value="NZ_CP019082.1"/>
</dbReference>
<dbReference type="STRING" id="1387353.BSF38_01071"/>
<dbReference type="OrthoDB" id="230112at2"/>
<sequence>MAAANESQGLKIAVAAFVTLTVILAVTSYFLYSSYSRTEGLLQSETEKASKSQRAASEATNQYDEFRKYVGTRGEEFDAAKAEVDGHFKKVNDRLAGIANSINAALTKAQGAGAQGTELEEAKQKIQQLVASYGNEPNKNYISALDRLLELLESTALVDSELTVNYLALRNSLESSTSVSKQQIDVQSKAATDSKTDLQAEHEKHDQERRTLLGKVDQLTTELDQTKTELANLAAQNRQQTEENARKGELLTSILREQRAQLDLRETVLDRPDGHLTYVDFDRNEVQLDVNRRQGARPQMKMTIFDANSSGVPTEKPKGIIELTQVGDQHSIARIIKTYNPIEPLRIGDIVYSPAWSPDDPMRFALIGKIDMNRDGKDDRDDLKKMIEDAGGTVDYDLPPPNAGRESGKLTARVSWYVVDERTPLRDVYTKESETTLAQQAGYDKRRGEMIKEARQNGSRPIEIGRLLSYLGYDMNAPIVGRAEGINSRALKRLTEKKTLNDAQKAAEAAKREELRSDDAKQPEPEPEAAQPK</sequence>
<evidence type="ECO:0000256" key="3">
    <source>
        <dbReference type="SAM" id="Phobius"/>
    </source>
</evidence>
<protein>
    <submittedName>
        <fullName evidence="4">Uncharacterized protein</fullName>
    </submittedName>
</protein>
<evidence type="ECO:0000313" key="4">
    <source>
        <dbReference type="EMBL" id="APW59642.1"/>
    </source>
</evidence>
<evidence type="ECO:0000313" key="5">
    <source>
        <dbReference type="Proteomes" id="UP000186309"/>
    </source>
</evidence>
<keyword evidence="5" id="KW-1185">Reference proteome</keyword>
<feature type="compositionally biased region" description="Basic and acidic residues" evidence="2">
    <location>
        <begin position="192"/>
        <end position="208"/>
    </location>
</feature>
<dbReference type="KEGG" id="pbor:BSF38_01071"/>
<dbReference type="EMBL" id="CP019082">
    <property type="protein sequence ID" value="APW59642.1"/>
    <property type="molecule type" value="Genomic_DNA"/>
</dbReference>
<keyword evidence="3" id="KW-0812">Transmembrane</keyword>
<organism evidence="4 5">
    <name type="scientific">Paludisphaera borealis</name>
    <dbReference type="NCBI Taxonomy" id="1387353"/>
    <lineage>
        <taxon>Bacteria</taxon>
        <taxon>Pseudomonadati</taxon>
        <taxon>Planctomycetota</taxon>
        <taxon>Planctomycetia</taxon>
        <taxon>Isosphaerales</taxon>
        <taxon>Isosphaeraceae</taxon>
        <taxon>Paludisphaera</taxon>
    </lineage>
</organism>
<feature type="transmembrane region" description="Helical" evidence="3">
    <location>
        <begin position="12"/>
        <end position="32"/>
    </location>
</feature>